<dbReference type="InterPro" id="IPR057670">
    <property type="entry name" value="SH3_retrovirus"/>
</dbReference>
<feature type="domain" description="GAG-pre-integrase" evidence="2">
    <location>
        <begin position="195"/>
        <end position="242"/>
    </location>
</feature>
<dbReference type="GO" id="GO:0006508">
    <property type="term" value="P:proteolysis"/>
    <property type="evidence" value="ECO:0007669"/>
    <property type="project" value="UniProtKB-KW"/>
</dbReference>
<dbReference type="InterPro" id="IPR025724">
    <property type="entry name" value="GAG-pre-integrase_dom"/>
</dbReference>
<dbReference type="InterPro" id="IPR036875">
    <property type="entry name" value="Znf_CCHC_sf"/>
</dbReference>
<comment type="caution">
    <text evidence="5">The sequence shown here is derived from an EMBL/GenBank/DDBJ whole genome shotgun (WGS) entry which is preliminary data.</text>
</comment>
<evidence type="ECO:0000256" key="1">
    <source>
        <dbReference type="ARBA" id="ARBA00022670"/>
    </source>
</evidence>
<dbReference type="AlphaFoldDB" id="A0A438GZC3"/>
<organism evidence="5 6">
    <name type="scientific">Vitis vinifera</name>
    <name type="common">Grape</name>
    <dbReference type="NCBI Taxonomy" id="29760"/>
    <lineage>
        <taxon>Eukaryota</taxon>
        <taxon>Viridiplantae</taxon>
        <taxon>Streptophyta</taxon>
        <taxon>Embryophyta</taxon>
        <taxon>Tracheophyta</taxon>
        <taxon>Spermatophyta</taxon>
        <taxon>Magnoliopsida</taxon>
        <taxon>eudicotyledons</taxon>
        <taxon>Gunneridae</taxon>
        <taxon>Pentapetalae</taxon>
        <taxon>rosids</taxon>
        <taxon>Vitales</taxon>
        <taxon>Vitaceae</taxon>
        <taxon>Viteae</taxon>
        <taxon>Vitis</taxon>
    </lineage>
</organism>
<keyword evidence="1" id="KW-0378">Hydrolase</keyword>
<dbReference type="InterPro" id="IPR039537">
    <property type="entry name" value="Retrotran_Ty1/copia-like"/>
</dbReference>
<evidence type="ECO:0000259" key="2">
    <source>
        <dbReference type="Pfam" id="PF13976"/>
    </source>
</evidence>
<dbReference type="Gene3D" id="3.30.420.10">
    <property type="entry name" value="Ribonuclease H-like superfamily/Ribonuclease H"/>
    <property type="match status" value="1"/>
</dbReference>
<dbReference type="InterPro" id="IPR012337">
    <property type="entry name" value="RNaseH-like_sf"/>
</dbReference>
<dbReference type="Pfam" id="PF13976">
    <property type="entry name" value="gag_pre-integrs"/>
    <property type="match status" value="1"/>
</dbReference>
<accession>A0A438GZC3</accession>
<feature type="domain" description="Retroviral polymerase SH3-like" evidence="4">
    <location>
        <begin position="331"/>
        <end position="394"/>
    </location>
</feature>
<dbReference type="PANTHER" id="PTHR42648">
    <property type="entry name" value="TRANSPOSASE, PUTATIVE-RELATED"/>
    <property type="match status" value="1"/>
</dbReference>
<name>A0A438GZC3_VITVI</name>
<proteinExistence type="predicted"/>
<dbReference type="Gene3D" id="4.10.60.10">
    <property type="entry name" value="Zinc finger, CCHC-type"/>
    <property type="match status" value="1"/>
</dbReference>
<evidence type="ECO:0000313" key="5">
    <source>
        <dbReference type="EMBL" id="RVW77640.1"/>
    </source>
</evidence>
<dbReference type="GO" id="GO:0008233">
    <property type="term" value="F:peptidase activity"/>
    <property type="evidence" value="ECO:0007669"/>
    <property type="project" value="UniProtKB-KW"/>
</dbReference>
<dbReference type="SUPFAM" id="SSF53098">
    <property type="entry name" value="Ribonuclease H-like"/>
    <property type="match status" value="1"/>
</dbReference>
<dbReference type="InterPro" id="IPR054722">
    <property type="entry name" value="PolX-like_BBD"/>
</dbReference>
<dbReference type="Pfam" id="PF22936">
    <property type="entry name" value="Pol_BBD"/>
    <property type="match status" value="1"/>
</dbReference>
<dbReference type="GO" id="GO:0008270">
    <property type="term" value="F:zinc ion binding"/>
    <property type="evidence" value="ECO:0007669"/>
    <property type="project" value="InterPro"/>
</dbReference>
<gene>
    <name evidence="5" type="primary">RE1_978</name>
    <name evidence="5" type="ORF">CK203_042951</name>
</gene>
<dbReference type="Pfam" id="PF25597">
    <property type="entry name" value="SH3_retrovirus"/>
    <property type="match status" value="1"/>
</dbReference>
<dbReference type="PANTHER" id="PTHR42648:SF18">
    <property type="entry name" value="RETROTRANSPOSON, UNCLASSIFIED-LIKE PROTEIN"/>
    <property type="match status" value="1"/>
</dbReference>
<sequence>MQSNNNSSNNTQKFPPCPYCKKSNHPQKRCWWRSDVKCHKCGQLRHVERICKSQQQQGEVKATVEELQDEQLFVVSCFVTSNSLETWLIDSGCTNHMTYDQGLFKELDKTVTSKVRIGNGAYLAVKGKGTVAIEGHTSFKLISNALYVLEINQNLLSVGQLLEKNYKVLFEDNHCMIADAQGKEVFIVQMKGKSFVLDLMQEEQATIHKEESNTMLWHRRLGHFHHTTLLFMKKNDLGENLPEFEAWRATQKLQLVYTDVEGPQRTLSLNGSIEHQLTTPYTPQQNGVVERKNRTLIEMTRLPTKALQQKTPFEAWYGYKPRLQNLKTFGCLCFSFIPHVKRYKLDKKAEVRIFIGYSSISKAYRIYLLENNKVIVSRDVKFFESESWSWENDKKLEFKEDLEFQKDLEFQEENDNIDDEPIRRTKSLFDIYQRCNVAIMEPIVYEEAITDKKWMDAIKEELKMIEKNQT</sequence>
<dbReference type="InterPro" id="IPR036397">
    <property type="entry name" value="RNaseH_sf"/>
</dbReference>
<feature type="domain" description="Retrovirus-related Pol polyprotein from transposon TNT 1-94-like beta-barrel" evidence="3">
    <location>
        <begin position="87"/>
        <end position="166"/>
    </location>
</feature>
<dbReference type="Proteomes" id="UP000288805">
    <property type="component" value="Unassembled WGS sequence"/>
</dbReference>
<evidence type="ECO:0000313" key="6">
    <source>
        <dbReference type="Proteomes" id="UP000288805"/>
    </source>
</evidence>
<protein>
    <submittedName>
        <fullName evidence="5">Retrovirus-related Pol polyprotein from transposon RE1</fullName>
    </submittedName>
</protein>
<dbReference type="GO" id="GO:0003676">
    <property type="term" value="F:nucleic acid binding"/>
    <property type="evidence" value="ECO:0007669"/>
    <property type="project" value="InterPro"/>
</dbReference>
<evidence type="ECO:0000259" key="4">
    <source>
        <dbReference type="Pfam" id="PF25597"/>
    </source>
</evidence>
<evidence type="ECO:0000259" key="3">
    <source>
        <dbReference type="Pfam" id="PF22936"/>
    </source>
</evidence>
<dbReference type="SUPFAM" id="SSF57756">
    <property type="entry name" value="Retrovirus zinc finger-like domains"/>
    <property type="match status" value="1"/>
</dbReference>
<reference evidence="5 6" key="1">
    <citation type="journal article" date="2018" name="PLoS Genet.">
        <title>Population sequencing reveals clonal diversity and ancestral inbreeding in the grapevine cultivar Chardonnay.</title>
        <authorList>
            <person name="Roach M.J."/>
            <person name="Johnson D.L."/>
            <person name="Bohlmann J."/>
            <person name="van Vuuren H.J."/>
            <person name="Jones S.J."/>
            <person name="Pretorius I.S."/>
            <person name="Schmidt S.A."/>
            <person name="Borneman A.R."/>
        </authorList>
    </citation>
    <scope>NUCLEOTIDE SEQUENCE [LARGE SCALE GENOMIC DNA]</scope>
    <source>
        <strain evidence="6">cv. Chardonnay</strain>
        <tissue evidence="5">Leaf</tissue>
    </source>
</reference>
<dbReference type="EMBL" id="QGNW01000310">
    <property type="protein sequence ID" value="RVW77640.1"/>
    <property type="molecule type" value="Genomic_DNA"/>
</dbReference>
<keyword evidence="1" id="KW-0645">Protease</keyword>